<keyword evidence="2" id="KW-0614">Plasmid</keyword>
<dbReference type="EMBL" id="CP163442">
    <property type="protein sequence ID" value="XDQ49902.1"/>
    <property type="molecule type" value="Genomic_DNA"/>
</dbReference>
<name>A0AB39R1N6_9ACTN</name>
<reference evidence="2" key="1">
    <citation type="submission" date="2024-07" db="EMBL/GenBank/DDBJ databases">
        <authorList>
            <person name="Yu S.T."/>
        </authorList>
    </citation>
    <scope>NUCLEOTIDE SEQUENCE</scope>
    <source>
        <strain evidence="2">R39</strain>
        <plasmid evidence="2">unnamed1</plasmid>
    </source>
</reference>
<dbReference type="AlphaFoldDB" id="A0AB39R1N6"/>
<sequence length="100" mass="10679">MNDITASAQQQTTIPGEIGHAFADTWCGTLTADIAQLLKCEEVDVLAGLLRALGAEQAAAEWIEAHARADEHEDSHYQDPDASQGLSADAFRWCPGPEGT</sequence>
<geneLocation type="plasmid" evidence="2">
    <name>unnamed1</name>
</geneLocation>
<dbReference type="RefSeq" id="WP_369228428.1">
    <property type="nucleotide sequence ID" value="NZ_CP163442.1"/>
</dbReference>
<feature type="region of interest" description="Disordered" evidence="1">
    <location>
        <begin position="66"/>
        <end position="100"/>
    </location>
</feature>
<feature type="compositionally biased region" description="Basic and acidic residues" evidence="1">
    <location>
        <begin position="66"/>
        <end position="79"/>
    </location>
</feature>
<accession>A0AB39R1N6</accession>
<evidence type="ECO:0000256" key="1">
    <source>
        <dbReference type="SAM" id="MobiDB-lite"/>
    </source>
</evidence>
<proteinExistence type="predicted"/>
<organism evidence="2">
    <name type="scientific">Streptomyces sp. R39</name>
    <dbReference type="NCBI Taxonomy" id="3238631"/>
    <lineage>
        <taxon>Bacteria</taxon>
        <taxon>Bacillati</taxon>
        <taxon>Actinomycetota</taxon>
        <taxon>Actinomycetes</taxon>
        <taxon>Kitasatosporales</taxon>
        <taxon>Streptomycetaceae</taxon>
        <taxon>Streptomyces</taxon>
    </lineage>
</organism>
<protein>
    <submittedName>
        <fullName evidence="2">Uncharacterized protein</fullName>
    </submittedName>
</protein>
<evidence type="ECO:0000313" key="2">
    <source>
        <dbReference type="EMBL" id="XDQ49902.1"/>
    </source>
</evidence>
<gene>
    <name evidence="2" type="ORF">AB5J52_48125</name>
</gene>